<evidence type="ECO:0000256" key="2">
    <source>
        <dbReference type="ARBA" id="ARBA00004922"/>
    </source>
</evidence>
<keyword evidence="3" id="KW-0328">Glycosyltransferase</keyword>
<keyword evidence="4" id="KW-0808">Transferase</keyword>
<protein>
    <recommendedName>
        <fullName evidence="10">Beta-1,4-mannosyltransferase</fullName>
    </recommendedName>
    <alternativeName>
        <fullName evidence="11">GDP-Man:GlcNAc2-PP-dolichol mannosyltransferase</fullName>
    </alternativeName>
    <alternativeName>
        <fullName evidence="9">GDP-mannose-dolichol diphosphochitobiose mannosyltransferase</fullName>
    </alternativeName>
</protein>
<dbReference type="GO" id="GO:0005789">
    <property type="term" value="C:endoplasmic reticulum membrane"/>
    <property type="evidence" value="ECO:0007669"/>
    <property type="project" value="UniProtKB-SubCell"/>
</dbReference>
<sequence length="451" mass="52760">MMEDLFLPAINACIVVLGDIGRSPRMQYHACSLLEHNCNVEIIGYQETEPLEELRRQHSKCKIHCLTPVPDVNFTPKLKLIFKTIWQSLSLLRALFSINRPKFVLVQNPPGIPTLMICYFYCLIMRSKLIIDWHNYTYTILALSLKDGERNLLCRFARWLECYFGGKADAHFCVTKAMQMDLNNNWNISNVTVLYDRPTSRFQPIDLCKKHDLFMKLSKSYSEFRGEIRDDLDKFWVKESTAFTEKLHNDSVQYKADRKAILISSTSWTPDEDFGILLKALEAYENNALRHFRDFPNLLCIITGKGPQKDEFVEKIERMKWVKVSFIMPWLDFEDYCTLLAAADLGVCLHWSSSGLDLPMKVVDMFGCGLPVCAYNFKCLKELVKPHQNGFVFENHQQLSEHLNFWFEKFPNNTNTNATKQVFIKHLQEFQGLRWRENWNTHALGIFNKYL</sequence>
<evidence type="ECO:0000256" key="3">
    <source>
        <dbReference type="ARBA" id="ARBA00022676"/>
    </source>
</evidence>
<evidence type="ECO:0000256" key="7">
    <source>
        <dbReference type="ARBA" id="ARBA00022989"/>
    </source>
</evidence>
<evidence type="ECO:0000256" key="10">
    <source>
        <dbReference type="ARBA" id="ARBA00031566"/>
    </source>
</evidence>
<evidence type="ECO:0000256" key="9">
    <source>
        <dbReference type="ARBA" id="ARBA00031434"/>
    </source>
</evidence>
<dbReference type="SUPFAM" id="SSF53756">
    <property type="entry name" value="UDP-Glycosyltransferase/glycogen phosphorylase"/>
    <property type="match status" value="1"/>
</dbReference>
<dbReference type="InterPro" id="IPR001296">
    <property type="entry name" value="Glyco_trans_1"/>
</dbReference>
<name>A0A1A9VPG9_GLOAU</name>
<keyword evidence="6" id="KW-0256">Endoplasmic reticulum</keyword>
<evidence type="ECO:0000256" key="8">
    <source>
        <dbReference type="ARBA" id="ARBA00023136"/>
    </source>
</evidence>
<evidence type="ECO:0000256" key="6">
    <source>
        <dbReference type="ARBA" id="ARBA00022824"/>
    </source>
</evidence>
<evidence type="ECO:0000259" key="13">
    <source>
        <dbReference type="Pfam" id="PF00534"/>
    </source>
</evidence>
<dbReference type="Pfam" id="PF00534">
    <property type="entry name" value="Glycos_transf_1"/>
    <property type="match status" value="1"/>
</dbReference>
<evidence type="ECO:0000256" key="11">
    <source>
        <dbReference type="ARBA" id="ARBA00033088"/>
    </source>
</evidence>
<dbReference type="VEuPathDB" id="VectorBase:GAUT043432"/>
<evidence type="ECO:0000256" key="1">
    <source>
        <dbReference type="ARBA" id="ARBA00004389"/>
    </source>
</evidence>
<dbReference type="GO" id="GO:0004578">
    <property type="term" value="F:chitobiosyldiphosphodolichol beta-mannosyltransferase activity"/>
    <property type="evidence" value="ECO:0007669"/>
    <property type="project" value="UniProtKB-EC"/>
</dbReference>
<evidence type="ECO:0000256" key="5">
    <source>
        <dbReference type="ARBA" id="ARBA00022692"/>
    </source>
</evidence>
<dbReference type="AlphaFoldDB" id="A0A1A9VPG9"/>
<feature type="domain" description="Glycosyl transferase family 1" evidence="13">
    <location>
        <begin position="255"/>
        <end position="414"/>
    </location>
</feature>
<dbReference type="InterPro" id="IPR026051">
    <property type="entry name" value="ALG1-like"/>
</dbReference>
<accession>A0A1A9VPG9</accession>
<dbReference type="PANTHER" id="PTHR13036">
    <property type="entry name" value="BETA1,4 MANNOSYLTRANSFERASE"/>
    <property type="match status" value="1"/>
</dbReference>
<proteinExistence type="predicted"/>
<dbReference type="PANTHER" id="PTHR13036:SF0">
    <property type="entry name" value="CHITOBIOSYLDIPHOSPHODOLICHOL BETA-MANNOSYLTRANSFERASE"/>
    <property type="match status" value="1"/>
</dbReference>
<evidence type="ECO:0000313" key="14">
    <source>
        <dbReference type="EnsemblMetazoa" id="GAUT043432-PA"/>
    </source>
</evidence>
<keyword evidence="15" id="KW-1185">Reference proteome</keyword>
<evidence type="ECO:0000256" key="12">
    <source>
        <dbReference type="ARBA" id="ARBA00045071"/>
    </source>
</evidence>
<organism evidence="14 15">
    <name type="scientific">Glossina austeni</name>
    <name type="common">Savannah tsetse fly</name>
    <dbReference type="NCBI Taxonomy" id="7395"/>
    <lineage>
        <taxon>Eukaryota</taxon>
        <taxon>Metazoa</taxon>
        <taxon>Ecdysozoa</taxon>
        <taxon>Arthropoda</taxon>
        <taxon>Hexapoda</taxon>
        <taxon>Insecta</taxon>
        <taxon>Pterygota</taxon>
        <taxon>Neoptera</taxon>
        <taxon>Endopterygota</taxon>
        <taxon>Diptera</taxon>
        <taxon>Brachycera</taxon>
        <taxon>Muscomorpha</taxon>
        <taxon>Hippoboscoidea</taxon>
        <taxon>Glossinidae</taxon>
        <taxon>Glossina</taxon>
    </lineage>
</organism>
<evidence type="ECO:0000313" key="15">
    <source>
        <dbReference type="Proteomes" id="UP000078200"/>
    </source>
</evidence>
<reference evidence="14" key="1">
    <citation type="submission" date="2020-05" db="UniProtKB">
        <authorList>
            <consortium name="EnsemblMetazoa"/>
        </authorList>
    </citation>
    <scope>IDENTIFICATION</scope>
    <source>
        <strain evidence="14">TTRI</strain>
    </source>
</reference>
<evidence type="ECO:0000256" key="4">
    <source>
        <dbReference type="ARBA" id="ARBA00022679"/>
    </source>
</evidence>
<dbReference type="Proteomes" id="UP000078200">
    <property type="component" value="Unassembled WGS sequence"/>
</dbReference>
<dbReference type="EnsemblMetazoa" id="GAUT043432-RA">
    <property type="protein sequence ID" value="GAUT043432-PA"/>
    <property type="gene ID" value="GAUT043432"/>
</dbReference>
<comment type="pathway">
    <text evidence="2">Protein modification; protein glycosylation.</text>
</comment>
<dbReference type="STRING" id="7395.A0A1A9VPG9"/>
<dbReference type="Gene3D" id="3.40.50.2000">
    <property type="entry name" value="Glycogen Phosphorylase B"/>
    <property type="match status" value="1"/>
</dbReference>
<keyword evidence="7" id="KW-1133">Transmembrane helix</keyword>
<keyword evidence="5" id="KW-0812">Transmembrane</keyword>
<comment type="subcellular location">
    <subcellularLocation>
        <location evidence="1">Endoplasmic reticulum membrane</location>
        <topology evidence="1">Single-pass membrane protein</topology>
    </subcellularLocation>
</comment>
<comment type="catalytic activity">
    <reaction evidence="12">
        <text>an N,N'-diacetylchitobiosyl-diphospho-di-trans,poly-cis-dolichol + GDP-alpha-D-mannose = a beta-D-Man-(1-&gt;4)-beta-D-GlcNAc-(1-&gt;4)-alpha-D-GlcNAc-diphospho-di-trans,poly-cis-dolichol + GDP + H(+)</text>
        <dbReference type="Rhea" id="RHEA:13865"/>
        <dbReference type="Rhea" id="RHEA-COMP:19510"/>
        <dbReference type="Rhea" id="RHEA-COMP:19511"/>
        <dbReference type="ChEBI" id="CHEBI:15378"/>
        <dbReference type="ChEBI" id="CHEBI:57269"/>
        <dbReference type="ChEBI" id="CHEBI:57527"/>
        <dbReference type="ChEBI" id="CHEBI:58189"/>
        <dbReference type="ChEBI" id="CHEBI:58472"/>
        <dbReference type="EC" id="2.4.1.142"/>
    </reaction>
    <physiologicalReaction direction="left-to-right" evidence="12">
        <dbReference type="Rhea" id="RHEA:13866"/>
    </physiologicalReaction>
</comment>
<keyword evidence="8" id="KW-0472">Membrane</keyword>